<keyword evidence="8 9" id="KW-0472">Membrane</keyword>
<dbReference type="PANTHER" id="PTHR12726:SF0">
    <property type="entry name" value="CERAMIDE GLUCOSYLTRANSFERASE"/>
    <property type="match status" value="1"/>
</dbReference>
<dbReference type="Gene3D" id="3.90.550.10">
    <property type="entry name" value="Spore Coat Polysaccharide Biosynthesis Protein SpsA, Chain A"/>
    <property type="match status" value="1"/>
</dbReference>
<dbReference type="STRING" id="211165.GCA_000317285_05959"/>
<dbReference type="EMBL" id="RSCJ01000068">
    <property type="protein sequence ID" value="RUR72008.1"/>
    <property type="molecule type" value="Genomic_DNA"/>
</dbReference>
<gene>
    <name evidence="10" type="ORF">PCC6912_65840</name>
</gene>
<comment type="pathway">
    <text evidence="2">Lipid metabolism; sphingolipid metabolism.</text>
</comment>
<evidence type="ECO:0000256" key="1">
    <source>
        <dbReference type="ARBA" id="ARBA00004141"/>
    </source>
</evidence>
<evidence type="ECO:0000256" key="4">
    <source>
        <dbReference type="ARBA" id="ARBA00022676"/>
    </source>
</evidence>
<keyword evidence="4" id="KW-0328">Glycosyltransferase</keyword>
<evidence type="ECO:0000256" key="2">
    <source>
        <dbReference type="ARBA" id="ARBA00004760"/>
    </source>
</evidence>
<organism evidence="10 11">
    <name type="scientific">Chlorogloeopsis fritschii PCC 6912</name>
    <dbReference type="NCBI Taxonomy" id="211165"/>
    <lineage>
        <taxon>Bacteria</taxon>
        <taxon>Bacillati</taxon>
        <taxon>Cyanobacteriota</taxon>
        <taxon>Cyanophyceae</taxon>
        <taxon>Nostocales</taxon>
        <taxon>Chlorogloeopsidaceae</taxon>
        <taxon>Chlorogloeopsis</taxon>
    </lineage>
</organism>
<name>A0A3S1A869_CHLFR</name>
<keyword evidence="11" id="KW-1185">Reference proteome</keyword>
<dbReference type="InterPro" id="IPR029044">
    <property type="entry name" value="Nucleotide-diphossugar_trans"/>
</dbReference>
<dbReference type="InterPro" id="IPR025993">
    <property type="entry name" value="Ceramide_glucosylTrfase"/>
</dbReference>
<dbReference type="Proteomes" id="UP000268857">
    <property type="component" value="Unassembled WGS sequence"/>
</dbReference>
<feature type="transmembrane region" description="Helical" evidence="9">
    <location>
        <begin position="356"/>
        <end position="382"/>
    </location>
</feature>
<evidence type="ECO:0000256" key="9">
    <source>
        <dbReference type="SAM" id="Phobius"/>
    </source>
</evidence>
<evidence type="ECO:0000313" key="11">
    <source>
        <dbReference type="Proteomes" id="UP000268857"/>
    </source>
</evidence>
<comment type="subcellular location">
    <subcellularLocation>
        <location evidence="1">Membrane</location>
        <topology evidence="1">Multi-pass membrane protein</topology>
    </subcellularLocation>
</comment>
<feature type="transmembrane region" description="Helical" evidence="9">
    <location>
        <begin position="312"/>
        <end position="336"/>
    </location>
</feature>
<comment type="caution">
    <text evidence="10">The sequence shown here is derived from an EMBL/GenBank/DDBJ whole genome shotgun (WGS) entry which is preliminary data.</text>
</comment>
<evidence type="ECO:0000256" key="3">
    <source>
        <dbReference type="ARBA" id="ARBA00004991"/>
    </source>
</evidence>
<sequence length="423" mass="47232">MNELAIAIFGILAVLVILQTRYALAFVSSLSLPSSKSIQDKLLPKAAVILSLRGADPFLANCVRALLYQNYPQYDLHIVVDSQEDPAWHIVNETIQQARAMHVTHVQVSPLVARHNTCSLKCSALVQAISALDDSYQVVALIDADVIAHRNWLRELVAPLMDERIGATTGNRWYTPHTKQWGSLVRYAYNSASVVSMYIYRYAWGGSMAMKLSVLRRSQLLKTWTQSISVDAPVHRALQKIGLKVKFVPTVMMINREECDLGQCLRFIKRQLLMPRLYHPKWMLFFAQVLAPTFALVIAIGLLLISLVSGNIAVAGWVGGGCVGYILAMALLLTLLEQGVRRVVGEYGEPTKSFSFQLITKILLAIPLAQLVSALATVLALLTRNVEWRGVVYQIKDPYNVQLLEYHPYQISLQPLDHKASIV</sequence>
<dbReference type="OrthoDB" id="549798at2"/>
<evidence type="ECO:0000313" key="10">
    <source>
        <dbReference type="EMBL" id="RUR72008.1"/>
    </source>
</evidence>
<keyword evidence="7 9" id="KW-1133">Transmembrane helix</keyword>
<dbReference type="PANTHER" id="PTHR12726">
    <property type="entry name" value="CERAMIDE GLUCOSYLTRANSFERASE"/>
    <property type="match status" value="1"/>
</dbReference>
<keyword evidence="5 10" id="KW-0808">Transferase</keyword>
<dbReference type="SUPFAM" id="SSF53448">
    <property type="entry name" value="Nucleotide-diphospho-sugar transferases"/>
    <property type="match status" value="1"/>
</dbReference>
<reference evidence="10 11" key="1">
    <citation type="journal article" date="2019" name="Genome Biol. Evol.">
        <title>Day and night: Metabolic profiles and evolutionary relationships of six axenic non-marine cyanobacteria.</title>
        <authorList>
            <person name="Will S.E."/>
            <person name="Henke P."/>
            <person name="Boedeker C."/>
            <person name="Huang S."/>
            <person name="Brinkmann H."/>
            <person name="Rohde M."/>
            <person name="Jarek M."/>
            <person name="Friedl T."/>
            <person name="Seufert S."/>
            <person name="Schumacher M."/>
            <person name="Overmann J."/>
            <person name="Neumann-Schaal M."/>
            <person name="Petersen J."/>
        </authorList>
    </citation>
    <scope>NUCLEOTIDE SEQUENCE [LARGE SCALE GENOMIC DNA]</scope>
    <source>
        <strain evidence="10 11">PCC 6912</strain>
    </source>
</reference>
<dbReference type="GO" id="GO:0008120">
    <property type="term" value="F:ceramide glucosyltransferase activity"/>
    <property type="evidence" value="ECO:0007669"/>
    <property type="project" value="TreeGrafter"/>
</dbReference>
<dbReference type="GO" id="GO:0006679">
    <property type="term" value="P:glucosylceramide biosynthetic process"/>
    <property type="evidence" value="ECO:0007669"/>
    <property type="project" value="TreeGrafter"/>
</dbReference>
<dbReference type="RefSeq" id="WP_016877965.1">
    <property type="nucleotide sequence ID" value="NZ_AJLN01000139.1"/>
</dbReference>
<dbReference type="Pfam" id="PF13641">
    <property type="entry name" value="Glyco_tranf_2_3"/>
    <property type="match status" value="1"/>
</dbReference>
<feature type="transmembrane region" description="Helical" evidence="9">
    <location>
        <begin position="282"/>
        <end position="305"/>
    </location>
</feature>
<evidence type="ECO:0000256" key="5">
    <source>
        <dbReference type="ARBA" id="ARBA00022679"/>
    </source>
</evidence>
<evidence type="ECO:0000256" key="6">
    <source>
        <dbReference type="ARBA" id="ARBA00022692"/>
    </source>
</evidence>
<comment type="pathway">
    <text evidence="3">Sphingolipid metabolism.</text>
</comment>
<proteinExistence type="predicted"/>
<evidence type="ECO:0000256" key="7">
    <source>
        <dbReference type="ARBA" id="ARBA00022989"/>
    </source>
</evidence>
<accession>A0A3S1A869</accession>
<keyword evidence="6 9" id="KW-0812">Transmembrane</keyword>
<dbReference type="AlphaFoldDB" id="A0A3S1A869"/>
<dbReference type="GO" id="GO:0016020">
    <property type="term" value="C:membrane"/>
    <property type="evidence" value="ECO:0007669"/>
    <property type="project" value="UniProtKB-SubCell"/>
</dbReference>
<protein>
    <submittedName>
        <fullName evidence="10">Ceramide glucosyltransferase</fullName>
    </submittedName>
</protein>
<evidence type="ECO:0000256" key="8">
    <source>
        <dbReference type="ARBA" id="ARBA00023136"/>
    </source>
</evidence>